<name>A0ABT9WMY7_9BACI</name>
<evidence type="ECO:0000256" key="3">
    <source>
        <dbReference type="ARBA" id="ARBA00022598"/>
    </source>
</evidence>
<dbReference type="RefSeq" id="WP_307225708.1">
    <property type="nucleotide sequence ID" value="NZ_JAUSTT010000001.1"/>
</dbReference>
<dbReference type="InterPro" id="IPR001645">
    <property type="entry name" value="Folylpolyglutamate_synth"/>
</dbReference>
<keyword evidence="7" id="KW-0460">Magnesium</keyword>
<feature type="domain" description="Mur ligase central" evidence="12">
    <location>
        <begin position="46"/>
        <end position="273"/>
    </location>
</feature>
<evidence type="ECO:0000256" key="5">
    <source>
        <dbReference type="ARBA" id="ARBA00022741"/>
    </source>
</evidence>
<dbReference type="PANTHER" id="PTHR11136:SF0">
    <property type="entry name" value="DIHYDROFOLATE SYNTHETASE-RELATED"/>
    <property type="match status" value="1"/>
</dbReference>
<evidence type="ECO:0000256" key="8">
    <source>
        <dbReference type="ARBA" id="ARBA00030592"/>
    </source>
</evidence>
<sequence length="437" mass="49201">MVKSYNEALSWIHGRLRLGIKPGLKRMEWLMAKLDHPEKALKAIHVGGTNGKGSTVTYIRSILNEAGLTVGTFTSPYIEHFNERISLNGMPITNKELVELVRLMEPLAEALEKTPLGSPTEFEVITAMAIYYFARIQPVDIAIFEVGLGGRFDSTNVLQPIISVITTIGMDHMQILGETIEEIANEKAGIIKEHVPLITAAKQKTVRDIFKRKAAEQHAKIWVLGEDWHTREIESLEAGERFSLSSKAAVFEDVEISMLGRHQIDNASLAIMAIQLLQEQGSYVIKEEHVRKGLKHAFWPGRLEIIRQEPYVILDGAHNEQGMKALVETVNRRYSKKSIKVVFAALIDKDASEMLASLETFPGDLYFTQFDFPRAAKAEALLQLTQTKTAKINENWQDLLTALYQNLAKNEVLLVTGSLYFISQCKPFLKNLIHHID</sequence>
<evidence type="ECO:0000313" key="13">
    <source>
        <dbReference type="EMBL" id="MDQ0174332.1"/>
    </source>
</evidence>
<comment type="caution">
    <text evidence="13">The sequence shown here is derived from an EMBL/GenBank/DDBJ whole genome shotgun (WGS) entry which is preliminary data.</text>
</comment>
<dbReference type="SUPFAM" id="SSF53244">
    <property type="entry name" value="MurD-like peptide ligases, peptide-binding domain"/>
    <property type="match status" value="1"/>
</dbReference>
<keyword evidence="3 10" id="KW-0436">Ligase</keyword>
<reference evidence="13 14" key="1">
    <citation type="submission" date="2023-07" db="EMBL/GenBank/DDBJ databases">
        <title>Genomic Encyclopedia of Type Strains, Phase IV (KMG-IV): sequencing the most valuable type-strain genomes for metagenomic binning, comparative biology and taxonomic classification.</title>
        <authorList>
            <person name="Goeker M."/>
        </authorList>
    </citation>
    <scope>NUCLEOTIDE SEQUENCE [LARGE SCALE GENOMIC DNA]</scope>
    <source>
        <strain evidence="13 14">DSM 23837</strain>
    </source>
</reference>
<keyword evidence="4" id="KW-0479">Metal-binding</keyword>
<evidence type="ECO:0000256" key="6">
    <source>
        <dbReference type="ARBA" id="ARBA00022840"/>
    </source>
</evidence>
<dbReference type="EMBL" id="JAUSTT010000001">
    <property type="protein sequence ID" value="MDQ0174332.1"/>
    <property type="molecule type" value="Genomic_DNA"/>
</dbReference>
<dbReference type="InterPro" id="IPR013221">
    <property type="entry name" value="Mur_ligase_cen"/>
</dbReference>
<dbReference type="EC" id="6.3.2.17" evidence="2"/>
<organism evidence="13 14">
    <name type="scientific">Bacillus chungangensis</name>
    <dbReference type="NCBI Taxonomy" id="587633"/>
    <lineage>
        <taxon>Bacteria</taxon>
        <taxon>Bacillati</taxon>
        <taxon>Bacillota</taxon>
        <taxon>Bacilli</taxon>
        <taxon>Bacillales</taxon>
        <taxon>Bacillaceae</taxon>
        <taxon>Bacillus</taxon>
    </lineage>
</organism>
<dbReference type="PROSITE" id="PS01012">
    <property type="entry name" value="FOLYLPOLYGLU_SYNT_2"/>
    <property type="match status" value="1"/>
</dbReference>
<feature type="domain" description="Mur ligase C-terminal" evidence="11">
    <location>
        <begin position="301"/>
        <end position="418"/>
    </location>
</feature>
<proteinExistence type="inferred from homology"/>
<comment type="similarity">
    <text evidence="1 10">Belongs to the folylpolyglutamate synthase family.</text>
</comment>
<keyword evidence="14" id="KW-1185">Reference proteome</keyword>
<dbReference type="SUPFAM" id="SSF53623">
    <property type="entry name" value="MurD-like peptide ligases, catalytic domain"/>
    <property type="match status" value="1"/>
</dbReference>
<evidence type="ECO:0000259" key="12">
    <source>
        <dbReference type="Pfam" id="PF08245"/>
    </source>
</evidence>
<accession>A0ABT9WMY7</accession>
<evidence type="ECO:0000256" key="10">
    <source>
        <dbReference type="PIRNR" id="PIRNR001563"/>
    </source>
</evidence>
<gene>
    <name evidence="13" type="ORF">J2S08_000163</name>
</gene>
<dbReference type="Pfam" id="PF08245">
    <property type="entry name" value="Mur_ligase_M"/>
    <property type="match status" value="1"/>
</dbReference>
<evidence type="ECO:0000313" key="14">
    <source>
        <dbReference type="Proteomes" id="UP001223586"/>
    </source>
</evidence>
<dbReference type="PROSITE" id="PS01011">
    <property type="entry name" value="FOLYLPOLYGLU_SYNT_1"/>
    <property type="match status" value="1"/>
</dbReference>
<evidence type="ECO:0000256" key="7">
    <source>
        <dbReference type="ARBA" id="ARBA00022842"/>
    </source>
</evidence>
<dbReference type="Gene3D" id="3.40.1190.10">
    <property type="entry name" value="Mur-like, catalytic domain"/>
    <property type="match status" value="1"/>
</dbReference>
<dbReference type="PIRSF" id="PIRSF001563">
    <property type="entry name" value="Folylpolyglu_synth"/>
    <property type="match status" value="1"/>
</dbReference>
<dbReference type="InterPro" id="IPR036615">
    <property type="entry name" value="Mur_ligase_C_dom_sf"/>
</dbReference>
<keyword evidence="5 10" id="KW-0547">Nucleotide-binding</keyword>
<dbReference type="PANTHER" id="PTHR11136">
    <property type="entry name" value="FOLYLPOLYGLUTAMATE SYNTHASE-RELATED"/>
    <property type="match status" value="1"/>
</dbReference>
<evidence type="ECO:0000256" key="2">
    <source>
        <dbReference type="ARBA" id="ARBA00013025"/>
    </source>
</evidence>
<evidence type="ECO:0000256" key="4">
    <source>
        <dbReference type="ARBA" id="ARBA00022723"/>
    </source>
</evidence>
<dbReference type="InterPro" id="IPR018109">
    <property type="entry name" value="Folylpolyglutamate_synth_CS"/>
</dbReference>
<evidence type="ECO:0000256" key="1">
    <source>
        <dbReference type="ARBA" id="ARBA00008276"/>
    </source>
</evidence>
<keyword evidence="6 10" id="KW-0067">ATP-binding</keyword>
<dbReference type="InterPro" id="IPR036565">
    <property type="entry name" value="Mur-like_cat_sf"/>
</dbReference>
<dbReference type="GO" id="GO:0004326">
    <property type="term" value="F:tetrahydrofolylpolyglutamate synthase activity"/>
    <property type="evidence" value="ECO:0007669"/>
    <property type="project" value="UniProtKB-EC"/>
</dbReference>
<dbReference type="Pfam" id="PF02875">
    <property type="entry name" value="Mur_ligase_C"/>
    <property type="match status" value="1"/>
</dbReference>
<dbReference type="InterPro" id="IPR004101">
    <property type="entry name" value="Mur_ligase_C"/>
</dbReference>
<dbReference type="GO" id="GO:0008841">
    <property type="term" value="F:dihydrofolate synthase activity"/>
    <property type="evidence" value="ECO:0007669"/>
    <property type="project" value="UniProtKB-EC"/>
</dbReference>
<evidence type="ECO:0000256" key="9">
    <source>
        <dbReference type="ARBA" id="ARBA00047493"/>
    </source>
</evidence>
<comment type="catalytic activity">
    <reaction evidence="9">
        <text>(6S)-5,6,7,8-tetrahydrofolyl-(gamma-L-Glu)(n) + L-glutamate + ATP = (6S)-5,6,7,8-tetrahydrofolyl-(gamma-L-Glu)(n+1) + ADP + phosphate + H(+)</text>
        <dbReference type="Rhea" id="RHEA:10580"/>
        <dbReference type="Rhea" id="RHEA-COMP:14738"/>
        <dbReference type="Rhea" id="RHEA-COMP:14740"/>
        <dbReference type="ChEBI" id="CHEBI:15378"/>
        <dbReference type="ChEBI" id="CHEBI:29985"/>
        <dbReference type="ChEBI" id="CHEBI:30616"/>
        <dbReference type="ChEBI" id="CHEBI:43474"/>
        <dbReference type="ChEBI" id="CHEBI:141005"/>
        <dbReference type="ChEBI" id="CHEBI:456216"/>
        <dbReference type="EC" id="6.3.2.17"/>
    </reaction>
</comment>
<dbReference type="Gene3D" id="3.90.190.20">
    <property type="entry name" value="Mur ligase, C-terminal domain"/>
    <property type="match status" value="1"/>
</dbReference>
<dbReference type="NCBIfam" id="TIGR01499">
    <property type="entry name" value="folC"/>
    <property type="match status" value="1"/>
</dbReference>
<evidence type="ECO:0000259" key="11">
    <source>
        <dbReference type="Pfam" id="PF02875"/>
    </source>
</evidence>
<dbReference type="Proteomes" id="UP001223586">
    <property type="component" value="Unassembled WGS sequence"/>
</dbReference>
<protein>
    <recommendedName>
        <fullName evidence="2">tetrahydrofolate synthase</fullName>
        <ecNumber evidence="2">6.3.2.17</ecNumber>
    </recommendedName>
    <alternativeName>
        <fullName evidence="8">Tetrahydrofolylpolyglutamate synthase</fullName>
    </alternativeName>
</protein>